<dbReference type="Proteomes" id="UP000076400">
    <property type="component" value="Unassembled WGS sequence"/>
</dbReference>
<protein>
    <recommendedName>
        <fullName evidence="3">Phytanoyl-CoA dioxygenase</fullName>
    </recommendedName>
</protein>
<dbReference type="Pfam" id="PF20043">
    <property type="entry name" value="DUF6445"/>
    <property type="match status" value="1"/>
</dbReference>
<dbReference type="InterPro" id="IPR045617">
    <property type="entry name" value="DUF6445"/>
</dbReference>
<sequence length="214" mass="24429">MLLSYMVIDDFYQNPMEVRQQALALTYPKPEGTVYYSGRNSVESMLPPQTDQMFSTILHEPVVGNRRMAHGRCRLALGGDPRPAEIHVDQNCVWAGIVYLTLPDYCQGGTEFFRNKEFGTERAPVSDEEARKFYNMPDRTTAVDTVLGKDGRDLAKWEKILTLPMKFNRCVLFRPWLWHTSGPEFGSGPQDGRLIQLLFFQAGQPPQPQAQRRG</sequence>
<accession>A0A154WFD9</accession>
<gene>
    <name evidence="1" type="ORF">AUP43_17100</name>
</gene>
<dbReference type="SUPFAM" id="SSF51197">
    <property type="entry name" value="Clavaminate synthase-like"/>
    <property type="match status" value="1"/>
</dbReference>
<proteinExistence type="predicted"/>
<comment type="caution">
    <text evidence="1">The sequence shown here is derived from an EMBL/GenBank/DDBJ whole genome shotgun (WGS) entry which is preliminary data.</text>
</comment>
<dbReference type="RefSeq" id="WP_067552888.1">
    <property type="nucleotide sequence ID" value="NZ_LPXN01000044.1"/>
</dbReference>
<evidence type="ECO:0008006" key="3">
    <source>
        <dbReference type="Google" id="ProtNLM"/>
    </source>
</evidence>
<keyword evidence="2" id="KW-1185">Reference proteome</keyword>
<dbReference type="AlphaFoldDB" id="A0A154WFD9"/>
<dbReference type="EMBL" id="LPXN01000044">
    <property type="protein sequence ID" value="KZD12230.1"/>
    <property type="molecule type" value="Genomic_DNA"/>
</dbReference>
<evidence type="ECO:0000313" key="1">
    <source>
        <dbReference type="EMBL" id="KZD12230.1"/>
    </source>
</evidence>
<dbReference type="STRING" id="580166.AUP43_17100"/>
<evidence type="ECO:0000313" key="2">
    <source>
        <dbReference type="Proteomes" id="UP000076400"/>
    </source>
</evidence>
<organism evidence="1 2">
    <name type="scientific">Oceanibaculum pacificum</name>
    <dbReference type="NCBI Taxonomy" id="580166"/>
    <lineage>
        <taxon>Bacteria</taxon>
        <taxon>Pseudomonadati</taxon>
        <taxon>Pseudomonadota</taxon>
        <taxon>Alphaproteobacteria</taxon>
        <taxon>Rhodospirillales</taxon>
        <taxon>Oceanibaculaceae</taxon>
        <taxon>Oceanibaculum</taxon>
    </lineage>
</organism>
<reference evidence="1 2" key="1">
    <citation type="submission" date="2015-12" db="EMBL/GenBank/DDBJ databases">
        <title>Genome sequence of Oceanibaculum pacificum MCCC 1A02656.</title>
        <authorList>
            <person name="Lu L."/>
            <person name="Lai Q."/>
            <person name="Shao Z."/>
            <person name="Qian P."/>
        </authorList>
    </citation>
    <scope>NUCLEOTIDE SEQUENCE [LARGE SCALE GENOMIC DNA]</scope>
    <source>
        <strain evidence="1 2">MCCC 1A02656</strain>
    </source>
</reference>
<name>A0A154WFD9_9PROT</name>
<dbReference type="OrthoDB" id="7630206at2"/>